<sequence>MNEKVLEVINKLDCVTVFLTNVGKTAMQGFRLKAVDDAIKLADREGNFLSDWQGFVDTDYYPPILHLTKLNGSKVDLEIKIPEPGTKRRMDFKIVVKFTFHKK</sequence>
<evidence type="ECO:0000313" key="1">
    <source>
        <dbReference type="EMBL" id="GAI58798.1"/>
    </source>
</evidence>
<proteinExistence type="predicted"/>
<organism evidence="1">
    <name type="scientific">marine sediment metagenome</name>
    <dbReference type="NCBI Taxonomy" id="412755"/>
    <lineage>
        <taxon>unclassified sequences</taxon>
        <taxon>metagenomes</taxon>
        <taxon>ecological metagenomes</taxon>
    </lineage>
</organism>
<name>X1PSH8_9ZZZZ</name>
<gene>
    <name evidence="1" type="ORF">S06H3_53966</name>
</gene>
<dbReference type="EMBL" id="BARV01034463">
    <property type="protein sequence ID" value="GAI58798.1"/>
    <property type="molecule type" value="Genomic_DNA"/>
</dbReference>
<dbReference type="AlphaFoldDB" id="X1PSH8"/>
<reference evidence="1" key="1">
    <citation type="journal article" date="2014" name="Front. Microbiol.">
        <title>High frequency of phylogenetically diverse reductive dehalogenase-homologous genes in deep subseafloor sedimentary metagenomes.</title>
        <authorList>
            <person name="Kawai M."/>
            <person name="Futagami T."/>
            <person name="Toyoda A."/>
            <person name="Takaki Y."/>
            <person name="Nishi S."/>
            <person name="Hori S."/>
            <person name="Arai W."/>
            <person name="Tsubouchi T."/>
            <person name="Morono Y."/>
            <person name="Uchiyama I."/>
            <person name="Ito T."/>
            <person name="Fujiyama A."/>
            <person name="Inagaki F."/>
            <person name="Takami H."/>
        </authorList>
    </citation>
    <scope>NUCLEOTIDE SEQUENCE</scope>
    <source>
        <strain evidence="1">Expedition CK06-06</strain>
    </source>
</reference>
<comment type="caution">
    <text evidence="1">The sequence shown here is derived from an EMBL/GenBank/DDBJ whole genome shotgun (WGS) entry which is preliminary data.</text>
</comment>
<accession>X1PSH8</accession>
<protein>
    <submittedName>
        <fullName evidence="1">Uncharacterized protein</fullName>
    </submittedName>
</protein>